<organism evidence="1 2">
    <name type="scientific">Geosporobacter ferrireducens</name>
    <dbReference type="NCBI Taxonomy" id="1424294"/>
    <lineage>
        <taxon>Bacteria</taxon>
        <taxon>Bacillati</taxon>
        <taxon>Bacillota</taxon>
        <taxon>Clostridia</taxon>
        <taxon>Peptostreptococcales</taxon>
        <taxon>Thermotaleaceae</taxon>
        <taxon>Geosporobacter</taxon>
    </lineage>
</organism>
<proteinExistence type="predicted"/>
<accession>A0A1D8GL63</accession>
<name>A0A1D8GL63_9FIRM</name>
<dbReference type="STRING" id="1424294.Gferi_20140"/>
<dbReference type="Proteomes" id="UP000095743">
    <property type="component" value="Chromosome"/>
</dbReference>
<dbReference type="KEGG" id="gfe:Gferi_20140"/>
<dbReference type="RefSeq" id="WP_069979697.1">
    <property type="nucleotide sequence ID" value="NZ_CP017269.1"/>
</dbReference>
<reference evidence="1 2" key="1">
    <citation type="submission" date="2016-09" db="EMBL/GenBank/DDBJ databases">
        <title>Genomic analysis reveals versatility of anaerobic energy metabolism of Geosporobacter ferrireducens IRF9 of phylum Firmicutes.</title>
        <authorList>
            <person name="Kim S.-J."/>
        </authorList>
    </citation>
    <scope>NUCLEOTIDE SEQUENCE [LARGE SCALE GENOMIC DNA]</scope>
    <source>
        <strain evidence="1 2">IRF9</strain>
    </source>
</reference>
<evidence type="ECO:0000313" key="2">
    <source>
        <dbReference type="Proteomes" id="UP000095743"/>
    </source>
</evidence>
<gene>
    <name evidence="1" type="ORF">Gferi_20140</name>
</gene>
<keyword evidence="2" id="KW-1185">Reference proteome</keyword>
<dbReference type="AlphaFoldDB" id="A0A1D8GL63"/>
<dbReference type="EMBL" id="CP017269">
    <property type="protein sequence ID" value="AOT71642.1"/>
    <property type="molecule type" value="Genomic_DNA"/>
</dbReference>
<sequence length="61" mass="7160">MCMESHLVTLLKRLNKEDHYNIIECIELKIANKKNDEKVEGIQQTLSKMKDILAEYETHEG</sequence>
<evidence type="ECO:0000313" key="1">
    <source>
        <dbReference type="EMBL" id="AOT71642.1"/>
    </source>
</evidence>
<dbReference type="OrthoDB" id="9919012at2"/>
<protein>
    <submittedName>
        <fullName evidence="1">Uncharacterized protein</fullName>
    </submittedName>
</protein>